<dbReference type="AlphaFoldDB" id="A0A1F5EKY6"/>
<proteinExistence type="predicted"/>
<accession>A0A1F5EKY6</accession>
<name>A0A1F5EKY6_9BACT</name>
<dbReference type="Proteomes" id="UP000185891">
    <property type="component" value="Unassembled WGS sequence"/>
</dbReference>
<evidence type="ECO:0000313" key="2">
    <source>
        <dbReference type="Proteomes" id="UP000185891"/>
    </source>
</evidence>
<reference evidence="1 2" key="1">
    <citation type="journal article" date="2016" name="Nat. Commun.">
        <title>Thousands of microbial genomes shed light on interconnected biogeochemical processes in an aquifer system.</title>
        <authorList>
            <person name="Anantharaman K."/>
            <person name="Brown C.T."/>
            <person name="Hug L.A."/>
            <person name="Sharon I."/>
            <person name="Castelle C.J."/>
            <person name="Probst A.J."/>
            <person name="Thomas B.C."/>
            <person name="Singh A."/>
            <person name="Wilkins M.J."/>
            <person name="Karaoz U."/>
            <person name="Brodie E.L."/>
            <person name="Williams K.H."/>
            <person name="Hubbard S.S."/>
            <person name="Banfield J.F."/>
        </authorList>
    </citation>
    <scope>NUCLEOTIDE SEQUENCE [LARGE SCALE GENOMIC DNA]</scope>
</reference>
<dbReference type="EMBL" id="MFAA01000044">
    <property type="protein sequence ID" value="OGD68055.1"/>
    <property type="molecule type" value="Genomic_DNA"/>
</dbReference>
<protein>
    <submittedName>
        <fullName evidence="1">Uncharacterized protein</fullName>
    </submittedName>
</protein>
<gene>
    <name evidence="1" type="ORF">A3E89_02810</name>
</gene>
<organism evidence="1 2">
    <name type="scientific">Candidatus Campbellbacteria bacterium RIFCSPHIGHO2_12_FULL_35_10</name>
    <dbReference type="NCBI Taxonomy" id="1797578"/>
    <lineage>
        <taxon>Bacteria</taxon>
        <taxon>Candidatus Campbelliibacteriota</taxon>
    </lineage>
</organism>
<evidence type="ECO:0000313" key="1">
    <source>
        <dbReference type="EMBL" id="OGD68055.1"/>
    </source>
</evidence>
<comment type="caution">
    <text evidence="1">The sequence shown here is derived from an EMBL/GenBank/DDBJ whole genome shotgun (WGS) entry which is preliminary data.</text>
</comment>
<sequence length="229" mass="25922">MSTTSEKKQKSYFSPAVLATDLAKAFERVGATPDEIHDIARKGNENLVCQFLKIYRENQRIAEAEKTSHLAFHNNVNLPKREQFCPKEYFQTRRGLYVCVDFRDRILSVTKKTGKLPSAKITSYNIVKDSNNEKIRAELSKNHIWKDASDFCSHLAGMIDRQPKGENGDLLNNGCVNIFYVRGKNGEVFAVNVYWGVGALEWYVNAYQLDDGLGPAGRQAFSRNSIFAS</sequence>